<dbReference type="AlphaFoldDB" id="A0A3B1BLN3"/>
<proteinExistence type="predicted"/>
<reference evidence="1" key="1">
    <citation type="submission" date="2018-06" db="EMBL/GenBank/DDBJ databases">
        <authorList>
            <person name="Zhirakovskaya E."/>
        </authorList>
    </citation>
    <scope>NUCLEOTIDE SEQUENCE</scope>
</reference>
<name>A0A3B1BLN3_9ZZZZ</name>
<evidence type="ECO:0000313" key="1">
    <source>
        <dbReference type="EMBL" id="VAX07165.1"/>
    </source>
</evidence>
<dbReference type="EMBL" id="UOFX01000021">
    <property type="protein sequence ID" value="VAX07165.1"/>
    <property type="molecule type" value="Genomic_DNA"/>
</dbReference>
<protein>
    <recommendedName>
        <fullName evidence="2">DUF1778 domain-containing protein</fullName>
    </recommendedName>
</protein>
<sequence>MKSKHKTAQLQIRVSPQEKEAIRLAAHREDSDISSYVLRRLFTPRCEEFRCLVEGLSETADGSYAYAAINDFLSSLGRDEFSLVVAQVPSIQLNEDDWNYLAAMVEHAAHQKQLSAPAWTKNIAPVLMPVFATQLVNLRLALLLNAPPAFRRRNIFVDASIGDRV</sequence>
<gene>
    <name evidence="1" type="ORF">MNBD_GAMMA26-1441</name>
</gene>
<organism evidence="1">
    <name type="scientific">hydrothermal vent metagenome</name>
    <dbReference type="NCBI Taxonomy" id="652676"/>
    <lineage>
        <taxon>unclassified sequences</taxon>
        <taxon>metagenomes</taxon>
        <taxon>ecological metagenomes</taxon>
    </lineage>
</organism>
<accession>A0A3B1BLN3</accession>
<evidence type="ECO:0008006" key="2">
    <source>
        <dbReference type="Google" id="ProtNLM"/>
    </source>
</evidence>